<protein>
    <submittedName>
        <fullName evidence="3">Uncharacterized protein</fullName>
    </submittedName>
</protein>
<gene>
    <name evidence="3" type="ORF">Sjap_016383</name>
</gene>
<keyword evidence="4" id="KW-1185">Reference proteome</keyword>
<comment type="caution">
    <text evidence="3">The sequence shown here is derived from an EMBL/GenBank/DDBJ whole genome shotgun (WGS) entry which is preliminary data.</text>
</comment>
<keyword evidence="2" id="KW-0732">Signal</keyword>
<sequence>MNSFAAACLVVAMLVLMETQKVASHEGHHHGAPAPAPMATHVGGHNNSAAAHSMPAFAASSAIFALFGFLVSLVFSLF</sequence>
<keyword evidence="1" id="KW-0472">Membrane</keyword>
<dbReference type="EMBL" id="JBBNAE010000006">
    <property type="protein sequence ID" value="KAK9117436.1"/>
    <property type="molecule type" value="Genomic_DNA"/>
</dbReference>
<evidence type="ECO:0000256" key="1">
    <source>
        <dbReference type="SAM" id="Phobius"/>
    </source>
</evidence>
<dbReference type="AlphaFoldDB" id="A0AAP0IMJ2"/>
<dbReference type="Proteomes" id="UP001417504">
    <property type="component" value="Unassembled WGS sequence"/>
</dbReference>
<keyword evidence="1" id="KW-0812">Transmembrane</keyword>
<evidence type="ECO:0000313" key="4">
    <source>
        <dbReference type="Proteomes" id="UP001417504"/>
    </source>
</evidence>
<organism evidence="3 4">
    <name type="scientific">Stephania japonica</name>
    <dbReference type="NCBI Taxonomy" id="461633"/>
    <lineage>
        <taxon>Eukaryota</taxon>
        <taxon>Viridiplantae</taxon>
        <taxon>Streptophyta</taxon>
        <taxon>Embryophyta</taxon>
        <taxon>Tracheophyta</taxon>
        <taxon>Spermatophyta</taxon>
        <taxon>Magnoliopsida</taxon>
        <taxon>Ranunculales</taxon>
        <taxon>Menispermaceae</taxon>
        <taxon>Menispermoideae</taxon>
        <taxon>Cissampelideae</taxon>
        <taxon>Stephania</taxon>
    </lineage>
</organism>
<proteinExistence type="predicted"/>
<reference evidence="3 4" key="1">
    <citation type="submission" date="2024-01" db="EMBL/GenBank/DDBJ databases">
        <title>Genome assemblies of Stephania.</title>
        <authorList>
            <person name="Yang L."/>
        </authorList>
    </citation>
    <scope>NUCLEOTIDE SEQUENCE [LARGE SCALE GENOMIC DNA]</scope>
    <source>
        <strain evidence="3">QJT</strain>
        <tissue evidence="3">Leaf</tissue>
    </source>
</reference>
<feature type="signal peptide" evidence="2">
    <location>
        <begin position="1"/>
        <end position="24"/>
    </location>
</feature>
<feature type="transmembrane region" description="Helical" evidence="1">
    <location>
        <begin position="56"/>
        <end position="77"/>
    </location>
</feature>
<evidence type="ECO:0000256" key="2">
    <source>
        <dbReference type="SAM" id="SignalP"/>
    </source>
</evidence>
<evidence type="ECO:0000313" key="3">
    <source>
        <dbReference type="EMBL" id="KAK9117436.1"/>
    </source>
</evidence>
<feature type="chain" id="PRO_5042827406" evidence="2">
    <location>
        <begin position="25"/>
        <end position="78"/>
    </location>
</feature>
<name>A0AAP0IMJ2_9MAGN</name>
<accession>A0AAP0IMJ2</accession>
<keyword evidence="1" id="KW-1133">Transmembrane helix</keyword>